<dbReference type="EMBL" id="KI968752">
    <property type="protein sequence ID" value="EUN25434.1"/>
    <property type="molecule type" value="Genomic_DNA"/>
</dbReference>
<evidence type="ECO:0000313" key="1">
    <source>
        <dbReference type="EMBL" id="EUN25434.1"/>
    </source>
</evidence>
<dbReference type="RefSeq" id="XP_014555009.1">
    <property type="nucleotide sequence ID" value="XM_014699523.1"/>
</dbReference>
<dbReference type="Proteomes" id="UP000054337">
    <property type="component" value="Unassembled WGS sequence"/>
</dbReference>
<keyword evidence="2" id="KW-1185">Reference proteome</keyword>
<organism evidence="1 2">
    <name type="scientific">Bipolaris victoriae (strain FI3)</name>
    <name type="common">Victoria blight of oats agent</name>
    <name type="synonym">Cochliobolus victoriae</name>
    <dbReference type="NCBI Taxonomy" id="930091"/>
    <lineage>
        <taxon>Eukaryota</taxon>
        <taxon>Fungi</taxon>
        <taxon>Dikarya</taxon>
        <taxon>Ascomycota</taxon>
        <taxon>Pezizomycotina</taxon>
        <taxon>Dothideomycetes</taxon>
        <taxon>Pleosporomycetidae</taxon>
        <taxon>Pleosporales</taxon>
        <taxon>Pleosporineae</taxon>
        <taxon>Pleosporaceae</taxon>
        <taxon>Bipolaris</taxon>
    </lineage>
</organism>
<sequence length="175" mass="19245">VRIVVDALDSHLLCSTLSTHATIARSSSLQPAFVTTARWLHNLDCYHHWYYAFIMIAIPSAITHRDSPCKSCRATEKIGGSISKAFVHGVDDYNLKLLGAWKVTHILQDADSGNSAVTERLSSFAEFENNCFDSAYITCALRECSIGFMSDCNMGTWLADGDAEGLQEAMKDVST</sequence>
<feature type="non-terminal residue" evidence="1">
    <location>
        <position position="1"/>
    </location>
</feature>
<evidence type="ECO:0000313" key="2">
    <source>
        <dbReference type="Proteomes" id="UP000054337"/>
    </source>
</evidence>
<dbReference type="GeneID" id="26248567"/>
<reference evidence="1 2" key="1">
    <citation type="journal article" date="2013" name="PLoS Genet.">
        <title>Comparative genome structure, secondary metabolite, and effector coding capacity across Cochliobolus pathogens.</title>
        <authorList>
            <person name="Condon B.J."/>
            <person name="Leng Y."/>
            <person name="Wu D."/>
            <person name="Bushley K.E."/>
            <person name="Ohm R.A."/>
            <person name="Otillar R."/>
            <person name="Martin J."/>
            <person name="Schackwitz W."/>
            <person name="Grimwood J."/>
            <person name="MohdZainudin N."/>
            <person name="Xue C."/>
            <person name="Wang R."/>
            <person name="Manning V.A."/>
            <person name="Dhillon B."/>
            <person name="Tu Z.J."/>
            <person name="Steffenson B.J."/>
            <person name="Salamov A."/>
            <person name="Sun H."/>
            <person name="Lowry S."/>
            <person name="LaButti K."/>
            <person name="Han J."/>
            <person name="Copeland A."/>
            <person name="Lindquist E."/>
            <person name="Barry K."/>
            <person name="Schmutz J."/>
            <person name="Baker S.E."/>
            <person name="Ciuffetti L.M."/>
            <person name="Grigoriev I.V."/>
            <person name="Zhong S."/>
            <person name="Turgeon B.G."/>
        </authorList>
    </citation>
    <scope>NUCLEOTIDE SEQUENCE [LARGE SCALE GENOMIC DNA]</scope>
    <source>
        <strain evidence="1 2">FI3</strain>
    </source>
</reference>
<name>W7EEQ7_BIPV3</name>
<proteinExistence type="predicted"/>
<dbReference type="AlphaFoldDB" id="W7EEQ7"/>
<dbReference type="HOGENOM" id="CLU_1539901_0_0_1"/>
<accession>W7EEQ7</accession>
<protein>
    <submittedName>
        <fullName evidence="1">Uncharacterized protein</fullName>
    </submittedName>
</protein>
<gene>
    <name evidence="1" type="ORF">COCVIDRAFT_103542</name>
</gene>